<dbReference type="EMBL" id="CP001918">
    <property type="protein sequence ID" value="ADF60554.1"/>
    <property type="molecule type" value="Genomic_DNA"/>
</dbReference>
<evidence type="ECO:0000313" key="1">
    <source>
        <dbReference type="EMBL" id="ADF60554.1"/>
    </source>
</evidence>
<gene>
    <name evidence="1" type="ordered locus">ECL_00991</name>
</gene>
<dbReference type="EnsemblBacteria" id="ADF60554">
    <property type="protein sequence ID" value="ADF60554"/>
    <property type="gene ID" value="ECL_00991"/>
</dbReference>
<sequence length="41" mass="4751">MMDMHRPELNVRLLIAPELEAMEQHRGIQATAKSHQQLAVR</sequence>
<dbReference type="KEGG" id="enc:ECL_00991"/>
<dbReference type="AlphaFoldDB" id="A0A0H3CFC0"/>
<dbReference type="HOGENOM" id="CLU_3269480_0_0_6"/>
<name>A0A0H3CFC0_ENTCC</name>
<protein>
    <submittedName>
        <fullName evidence="1">Uncharacterized protein</fullName>
    </submittedName>
</protein>
<keyword evidence="2" id="KW-1185">Reference proteome</keyword>
<organism evidence="1 2">
    <name type="scientific">Enterobacter cloacae subsp. cloacae (strain ATCC 13047 / DSM 30054 / NBRC 13535 / NCTC 10005 / WDCM 00083 / NCDC 279-56)</name>
    <dbReference type="NCBI Taxonomy" id="716541"/>
    <lineage>
        <taxon>Bacteria</taxon>
        <taxon>Pseudomonadati</taxon>
        <taxon>Pseudomonadota</taxon>
        <taxon>Gammaproteobacteria</taxon>
        <taxon>Enterobacterales</taxon>
        <taxon>Enterobacteriaceae</taxon>
        <taxon>Enterobacter</taxon>
        <taxon>Enterobacter cloacae complex</taxon>
    </lineage>
</organism>
<reference evidence="1 2" key="1">
    <citation type="journal article" date="2010" name="J. Bacteriol.">
        <title>Complete genome sequence of Enterobacter cloacae subsp. cloacae type strain ATCC 13047.</title>
        <authorList>
            <person name="Ren Y."/>
            <person name="Ren Y."/>
            <person name="Zhou Z."/>
            <person name="Guo X."/>
            <person name="Li Y."/>
            <person name="Feng L."/>
            <person name="Wang L."/>
        </authorList>
    </citation>
    <scope>NUCLEOTIDE SEQUENCE [LARGE SCALE GENOMIC DNA]</scope>
    <source>
        <strain evidence="2">ATCC 13047 / DSM 30054 / NBRC 13535 / NCTC 10005 / WDCM 00083 / NCDC 279-56</strain>
    </source>
</reference>
<evidence type="ECO:0000313" key="2">
    <source>
        <dbReference type="Proteomes" id="UP000002363"/>
    </source>
</evidence>
<accession>A0A0H3CFC0</accession>
<dbReference type="Proteomes" id="UP000002363">
    <property type="component" value="Chromosome"/>
</dbReference>
<proteinExistence type="predicted"/>